<evidence type="ECO:0000313" key="2">
    <source>
        <dbReference type="EMBL" id="KFG25213.1"/>
    </source>
</evidence>
<proteinExistence type="predicted"/>
<reference evidence="2 3" key="3">
    <citation type="journal article" date="2014" name="Genome Announc.">
        <title>Genome Sequence of the Microsporidian Species Nematocida sp1 Strain ERTm6 (ATCC PRA-372).</title>
        <authorList>
            <person name="Bakowski M.A."/>
            <person name="Priest M."/>
            <person name="Young S."/>
            <person name="Cuomo C.A."/>
            <person name="Troemel E.R."/>
        </authorList>
    </citation>
    <scope>NUCLEOTIDE SEQUENCE [LARGE SCALE GENOMIC DNA]</scope>
    <source>
        <strain evidence="2 3">ERTm6</strain>
    </source>
</reference>
<evidence type="ECO:0000313" key="1">
    <source>
        <dbReference type="EMBL" id="EHY65533.1"/>
    </source>
</evidence>
<dbReference type="Proteomes" id="UP000054524">
    <property type="component" value="Unassembled WGS sequence"/>
</dbReference>
<reference evidence="2" key="2">
    <citation type="submission" date="2012-10" db="EMBL/GenBank/DDBJ databases">
        <authorList>
            <consortium name="The Broad Institute Genome Sequencing Platform"/>
            <consortium name="The Broad Institute Genome Sequencing Center for Infectious Disease"/>
            <person name="Cuomo C."/>
            <person name="Troemel E."/>
            <person name="Walker B."/>
            <person name="Young S.K."/>
            <person name="Zeng Q."/>
            <person name="Gargeya S."/>
            <person name="Fitzgerald M."/>
            <person name="Haas B."/>
            <person name="Abouelleil A."/>
            <person name="Alvarado L."/>
            <person name="Arachchi H.M."/>
            <person name="Berlin A.M."/>
            <person name="Chapman S.B."/>
            <person name="Goldberg J."/>
            <person name="Griggs A."/>
            <person name="Gujja S."/>
            <person name="Hansen M."/>
            <person name="Howarth C."/>
            <person name="Imamovic A."/>
            <person name="Larimer J."/>
            <person name="McCowan C."/>
            <person name="Murphy C."/>
            <person name="Neiman D."/>
            <person name="Pearson M."/>
            <person name="Priest M."/>
            <person name="Roberts A."/>
            <person name="Saif S."/>
            <person name="Shea T."/>
            <person name="Sisk P."/>
            <person name="Sykes S."/>
            <person name="Wortman J."/>
            <person name="Nusbaum C."/>
            <person name="Birren B."/>
        </authorList>
    </citation>
    <scope>NUCLEOTIDE SEQUENCE</scope>
    <source>
        <strain evidence="2">ERTm6</strain>
    </source>
</reference>
<protein>
    <submittedName>
        <fullName evidence="1">Uncharacterized protein</fullName>
    </submittedName>
</protein>
<sequence>MSDSVTYRSKYLEVPQELRTRIVNIYTASTKYKRKAKEQVIPLVDEIEYKGISNELEMVGMRTDEVRCKVQEKLTHLEDIRDYVREVTQKEQDQRKGYISGIIKAEMRAAEQSLATLEERVRFLIERSKPNVLQSIQLAINRLSQKIESIQI</sequence>
<dbReference type="AlphaFoldDB" id="H8ZCZ3"/>
<accession>H8ZCZ3</accession>
<name>H8ZCZ3_NEMA1</name>
<dbReference type="EMBL" id="AKIJ01000005">
    <property type="protein sequence ID" value="KFG25213.1"/>
    <property type="molecule type" value="Genomic_DNA"/>
</dbReference>
<dbReference type="OrthoDB" id="2194299at2759"/>
<gene>
    <name evidence="1" type="ORF">NERG_01140</name>
    <name evidence="2" type="ORF">NESG_01982</name>
</gene>
<dbReference type="EMBL" id="JH604635">
    <property type="protein sequence ID" value="EHY65533.1"/>
    <property type="molecule type" value="Genomic_DNA"/>
</dbReference>
<accession>A0A086IZ95</accession>
<dbReference type="HOGENOM" id="CLU_1722854_0_0_1"/>
<dbReference type="Proteomes" id="UP000005622">
    <property type="component" value="Unassembled WGS sequence"/>
</dbReference>
<reference evidence="1" key="1">
    <citation type="submission" date="2011-03" db="EMBL/GenBank/DDBJ databases">
        <title>The Genome Sequence of Nematocida sp1 strain ERTm2.</title>
        <authorList>
            <consortium name="The Broad Institute Genome Sequencing Platform"/>
            <consortium name="The Broad Institute Genome Sequencing Center for Infectious Disease"/>
            <person name="Cuomo C."/>
            <person name="Troemel E."/>
            <person name="Young S.K."/>
            <person name="Zeng Q."/>
            <person name="Gargeya S."/>
            <person name="Fitzgerald M."/>
            <person name="Haas B."/>
            <person name="Abouelleil A."/>
            <person name="Alvarado L."/>
            <person name="Arachchi H.M."/>
            <person name="Berlin A."/>
            <person name="Brown A."/>
            <person name="Chapman S.B."/>
            <person name="Chen Z."/>
            <person name="Dunbar C."/>
            <person name="Freedman E."/>
            <person name="Gearin G."/>
            <person name="Gellesch M."/>
            <person name="Goldberg J."/>
            <person name="Griggs A."/>
            <person name="Gujja S."/>
            <person name="Heilman E.R."/>
            <person name="Heiman D."/>
            <person name="Howarth C."/>
            <person name="Larson L."/>
            <person name="Lui A."/>
            <person name="MacDonald P.J.P."/>
            <person name="Mehta T."/>
            <person name="Montmayeur A."/>
            <person name="Murphy C."/>
            <person name="Neiman D."/>
            <person name="Pearson M."/>
            <person name="Priest M."/>
            <person name="Roberts A."/>
            <person name="Saif S."/>
            <person name="Shea T."/>
            <person name="Shenoy N."/>
            <person name="Sisk P."/>
            <person name="Stolte C."/>
            <person name="Sykes S."/>
            <person name="White J."/>
            <person name="Yandava C."/>
            <person name="Wortman J."/>
            <person name="Nusbaum C."/>
            <person name="Birren B."/>
        </authorList>
    </citation>
    <scope>NUCLEOTIDE SEQUENCE</scope>
    <source>
        <strain evidence="1">ERTm2</strain>
    </source>
</reference>
<organism evidence="1">
    <name type="scientific">Nematocida ausubeli (strain ATCC PRA-371 / ERTm2)</name>
    <name type="common">Nematode killer fungus</name>
    <dbReference type="NCBI Taxonomy" id="1913371"/>
    <lineage>
        <taxon>Eukaryota</taxon>
        <taxon>Fungi</taxon>
        <taxon>Fungi incertae sedis</taxon>
        <taxon>Microsporidia</taxon>
        <taxon>Nematocida</taxon>
    </lineage>
</organism>
<keyword evidence="3" id="KW-1185">Reference proteome</keyword>
<evidence type="ECO:0000313" key="3">
    <source>
        <dbReference type="Proteomes" id="UP000054524"/>
    </source>
</evidence>